<dbReference type="GO" id="GO:0000724">
    <property type="term" value="P:double-strand break repair via homologous recombination"/>
    <property type="evidence" value="ECO:0007669"/>
    <property type="project" value="TreeGrafter"/>
</dbReference>
<evidence type="ECO:0000259" key="8">
    <source>
        <dbReference type="Pfam" id="PF08784"/>
    </source>
</evidence>
<keyword evidence="5" id="KW-0539">Nucleus</keyword>
<feature type="region of interest" description="Disordered" evidence="6">
    <location>
        <begin position="19"/>
        <end position="52"/>
    </location>
</feature>
<dbReference type="CDD" id="cd04478">
    <property type="entry name" value="RPA2_DBD_D"/>
    <property type="match status" value="1"/>
</dbReference>
<dbReference type="SUPFAM" id="SSF46785">
    <property type="entry name" value="Winged helix' DNA-binding domain"/>
    <property type="match status" value="1"/>
</dbReference>
<dbReference type="InterPro" id="IPR040260">
    <property type="entry name" value="RFA2-like"/>
</dbReference>
<feature type="compositionally biased region" description="Low complexity" evidence="6">
    <location>
        <begin position="182"/>
        <end position="192"/>
    </location>
</feature>
<evidence type="ECO:0000313" key="10">
    <source>
        <dbReference type="Proteomes" id="UP000478008"/>
    </source>
</evidence>
<sequence>MSGGFNPYNNYNDGTGYGNYNGNTSDNGAGNGGFSSQDNSNRQQRQNTTQTITPVTIKMIQSATQPTQDGPYEVYGMPLYYVSFIGIIREIDTSNTSSTMYKLEDGTEAITVRQWNNDGDDAADDQQQFKSGEYVRVSATIREFNSKKQLQTQSIRPITDFNEIPYHFLSAVKVYVGHKNGGDSSSQGGNNSLFVGDGNQTGDSQPGQQQQQNNANLPLTEKLYNFIKENSNSMVEGVPTQLMAQEFNISVDQVNEHLGTLVDDGRIFATDDESLFLCV</sequence>
<dbReference type="EMBL" id="CABFWN010000001">
    <property type="protein sequence ID" value="VUG16636.1"/>
    <property type="molecule type" value="Genomic_DNA"/>
</dbReference>
<keyword evidence="4" id="KW-0238">DNA-binding</keyword>
<dbReference type="GO" id="GO:0035861">
    <property type="term" value="C:site of double-strand break"/>
    <property type="evidence" value="ECO:0007669"/>
    <property type="project" value="TreeGrafter"/>
</dbReference>
<dbReference type="InterPro" id="IPR004365">
    <property type="entry name" value="NA-bd_OB_tRNA"/>
</dbReference>
<feature type="compositionally biased region" description="Low complexity" evidence="6">
    <location>
        <begin position="19"/>
        <end position="28"/>
    </location>
</feature>
<dbReference type="Pfam" id="PF01336">
    <property type="entry name" value="tRNA_anti-codon"/>
    <property type="match status" value="1"/>
</dbReference>
<evidence type="ECO:0000256" key="4">
    <source>
        <dbReference type="ARBA" id="ARBA00023125"/>
    </source>
</evidence>
<gene>
    <name evidence="9" type="ORF">DEBR0S1_21748G</name>
</gene>
<dbReference type="PANTHER" id="PTHR13989">
    <property type="entry name" value="REPLICATION PROTEIN A-RELATED"/>
    <property type="match status" value="1"/>
</dbReference>
<dbReference type="AlphaFoldDB" id="A0A7D9CVU9"/>
<accession>A0A7D9CVU9</accession>
<dbReference type="InterPro" id="IPR014892">
    <property type="entry name" value="RPA_C"/>
</dbReference>
<protein>
    <submittedName>
        <fullName evidence="9">DEBR0S1_21748g1_1</fullName>
    </submittedName>
</protein>
<dbReference type="InterPro" id="IPR036390">
    <property type="entry name" value="WH_DNA-bd_sf"/>
</dbReference>
<dbReference type="Proteomes" id="UP000478008">
    <property type="component" value="Unassembled WGS sequence"/>
</dbReference>
<keyword evidence="10" id="KW-1185">Reference proteome</keyword>
<evidence type="ECO:0000256" key="5">
    <source>
        <dbReference type="ARBA" id="ARBA00023242"/>
    </source>
</evidence>
<evidence type="ECO:0000256" key="3">
    <source>
        <dbReference type="ARBA" id="ARBA00022705"/>
    </source>
</evidence>
<evidence type="ECO:0000313" key="9">
    <source>
        <dbReference type="EMBL" id="VUG16636.1"/>
    </source>
</evidence>
<name>A0A7D9CVU9_DEKBR</name>
<organism evidence="9 10">
    <name type="scientific">Dekkera bruxellensis</name>
    <name type="common">Brettanomyces custersii</name>
    <dbReference type="NCBI Taxonomy" id="5007"/>
    <lineage>
        <taxon>Eukaryota</taxon>
        <taxon>Fungi</taxon>
        <taxon>Dikarya</taxon>
        <taxon>Ascomycota</taxon>
        <taxon>Saccharomycotina</taxon>
        <taxon>Pichiomycetes</taxon>
        <taxon>Pichiales</taxon>
        <taxon>Pichiaceae</taxon>
        <taxon>Brettanomyces</taxon>
    </lineage>
</organism>
<feature type="domain" description="OB" evidence="7">
    <location>
        <begin position="82"/>
        <end position="158"/>
    </location>
</feature>
<evidence type="ECO:0000256" key="1">
    <source>
        <dbReference type="ARBA" id="ARBA00004123"/>
    </source>
</evidence>
<dbReference type="GO" id="GO:0000781">
    <property type="term" value="C:chromosome, telomeric region"/>
    <property type="evidence" value="ECO:0007669"/>
    <property type="project" value="TreeGrafter"/>
</dbReference>
<dbReference type="InterPro" id="IPR036388">
    <property type="entry name" value="WH-like_DNA-bd_sf"/>
</dbReference>
<dbReference type="SUPFAM" id="SSF50249">
    <property type="entry name" value="Nucleic acid-binding proteins"/>
    <property type="match status" value="1"/>
</dbReference>
<feature type="compositionally biased region" description="Low complexity" evidence="6">
    <location>
        <begin position="35"/>
        <end position="51"/>
    </location>
</feature>
<dbReference type="Pfam" id="PF08784">
    <property type="entry name" value="RPA_C"/>
    <property type="match status" value="1"/>
</dbReference>
<dbReference type="GO" id="GO:0003697">
    <property type="term" value="F:single-stranded DNA binding"/>
    <property type="evidence" value="ECO:0007669"/>
    <property type="project" value="TreeGrafter"/>
</dbReference>
<evidence type="ECO:0000256" key="6">
    <source>
        <dbReference type="SAM" id="MobiDB-lite"/>
    </source>
</evidence>
<reference evidence="9 10" key="1">
    <citation type="submission" date="2019-07" db="EMBL/GenBank/DDBJ databases">
        <authorList>
            <person name="Friedrich A."/>
            <person name="Schacherer J."/>
        </authorList>
    </citation>
    <scope>NUCLEOTIDE SEQUENCE [LARGE SCALE GENOMIC DNA]</scope>
</reference>
<feature type="domain" description="Replication protein A C-terminal" evidence="8">
    <location>
        <begin position="190"/>
        <end position="273"/>
    </location>
</feature>
<comment type="similarity">
    <text evidence="2">Belongs to the replication factor A protein 2 family.</text>
</comment>
<dbReference type="InterPro" id="IPR012340">
    <property type="entry name" value="NA-bd_OB-fold"/>
</dbReference>
<feature type="region of interest" description="Disordered" evidence="6">
    <location>
        <begin position="182"/>
        <end position="212"/>
    </location>
</feature>
<evidence type="ECO:0000256" key="2">
    <source>
        <dbReference type="ARBA" id="ARBA00007815"/>
    </source>
</evidence>
<keyword evidence="3" id="KW-0235">DNA replication</keyword>
<evidence type="ECO:0000259" key="7">
    <source>
        <dbReference type="Pfam" id="PF01336"/>
    </source>
</evidence>
<dbReference type="Gene3D" id="1.10.10.10">
    <property type="entry name" value="Winged helix-like DNA-binding domain superfamily/Winged helix DNA-binding domain"/>
    <property type="match status" value="1"/>
</dbReference>
<dbReference type="Gene3D" id="2.40.50.140">
    <property type="entry name" value="Nucleic acid-binding proteins"/>
    <property type="match status" value="1"/>
</dbReference>
<proteinExistence type="inferred from homology"/>
<dbReference type="PIRSF" id="PIRSF036949">
    <property type="entry name" value="RPA32"/>
    <property type="match status" value="1"/>
</dbReference>
<dbReference type="PANTHER" id="PTHR13989:SF16">
    <property type="entry name" value="REPLICATION PROTEIN A2"/>
    <property type="match status" value="1"/>
</dbReference>
<feature type="compositionally biased region" description="Low complexity" evidence="6">
    <location>
        <begin position="200"/>
        <end position="212"/>
    </location>
</feature>
<dbReference type="InterPro" id="IPR014646">
    <property type="entry name" value="Rfa2/RPA32"/>
</dbReference>
<dbReference type="GO" id="GO:0005662">
    <property type="term" value="C:DNA replication factor A complex"/>
    <property type="evidence" value="ECO:0007669"/>
    <property type="project" value="TreeGrafter"/>
</dbReference>
<dbReference type="GO" id="GO:0006260">
    <property type="term" value="P:DNA replication"/>
    <property type="evidence" value="ECO:0007669"/>
    <property type="project" value="UniProtKB-KW"/>
</dbReference>
<comment type="subcellular location">
    <subcellularLocation>
        <location evidence="1">Nucleus</location>
    </subcellularLocation>
</comment>
<dbReference type="GO" id="GO:0006289">
    <property type="term" value="P:nucleotide-excision repair"/>
    <property type="evidence" value="ECO:0007669"/>
    <property type="project" value="TreeGrafter"/>
</dbReference>